<dbReference type="OrthoDB" id="3364872at2759"/>
<dbReference type="PANTHER" id="PTHR23325:SF1">
    <property type="entry name" value="SERUM RESPONSE FACTOR-BINDING PROTEIN 1"/>
    <property type="match status" value="1"/>
</dbReference>
<dbReference type="Proteomes" id="UP000504637">
    <property type="component" value="Unplaced"/>
</dbReference>
<keyword evidence="1" id="KW-0175">Coiled coil</keyword>
<feature type="compositionally biased region" description="Basic and acidic residues" evidence="2">
    <location>
        <begin position="260"/>
        <end position="283"/>
    </location>
</feature>
<feature type="compositionally biased region" description="Basic and acidic residues" evidence="2">
    <location>
        <begin position="397"/>
        <end position="425"/>
    </location>
</feature>
<feature type="compositionally biased region" description="Basic and acidic residues" evidence="2">
    <location>
        <begin position="433"/>
        <end position="442"/>
    </location>
</feature>
<name>A0A6J3M6L2_9PEZI</name>
<dbReference type="RefSeq" id="XP_033460569.1">
    <property type="nucleotide sequence ID" value="XM_033606404.1"/>
</dbReference>
<feature type="compositionally biased region" description="Acidic residues" evidence="2">
    <location>
        <begin position="210"/>
        <end position="226"/>
    </location>
</feature>
<reference evidence="5" key="1">
    <citation type="submission" date="2020-01" db="EMBL/GenBank/DDBJ databases">
        <authorList>
            <consortium name="DOE Joint Genome Institute"/>
            <person name="Haridas S."/>
            <person name="Albert R."/>
            <person name="Binder M."/>
            <person name="Bloem J."/>
            <person name="Labutti K."/>
            <person name="Salamov A."/>
            <person name="Andreopoulos B."/>
            <person name="Baker S.E."/>
            <person name="Barry K."/>
            <person name="Bills G."/>
            <person name="Bluhm B.H."/>
            <person name="Cannon C."/>
            <person name="Castanera R."/>
            <person name="Culley D.E."/>
            <person name="Daum C."/>
            <person name="Ezra D."/>
            <person name="Gonzalez J.B."/>
            <person name="Henrissat B."/>
            <person name="Kuo A."/>
            <person name="Liang C."/>
            <person name="Lipzen A."/>
            <person name="Lutzoni F."/>
            <person name="Magnuson J."/>
            <person name="Mondo S."/>
            <person name="Nolan M."/>
            <person name="Ohm R."/>
            <person name="Pangilinan J."/>
            <person name="Park H.-J."/>
            <person name="Ramirez L."/>
            <person name="Alfaro M."/>
            <person name="Sun H."/>
            <person name="Tritt A."/>
            <person name="Yoshinaga Y."/>
            <person name="Zwiers L.-H."/>
            <person name="Turgeon B.G."/>
            <person name="Goodwin S.B."/>
            <person name="Spatafora J.W."/>
            <person name="Crous P.W."/>
            <person name="Grigoriev I.V."/>
        </authorList>
    </citation>
    <scope>NUCLEOTIDE SEQUENCE</scope>
    <source>
        <strain evidence="5">CBS 342.82</strain>
    </source>
</reference>
<keyword evidence="4" id="KW-1185">Reference proteome</keyword>
<gene>
    <name evidence="5" type="ORF">K489DRAFT_388294</name>
</gene>
<proteinExistence type="predicted"/>
<evidence type="ECO:0000256" key="1">
    <source>
        <dbReference type="ARBA" id="ARBA00023054"/>
    </source>
</evidence>
<dbReference type="InterPro" id="IPR037393">
    <property type="entry name" value="Bud22/SRFB1"/>
</dbReference>
<organism evidence="5">
    <name type="scientific">Dissoconium aciculare CBS 342.82</name>
    <dbReference type="NCBI Taxonomy" id="1314786"/>
    <lineage>
        <taxon>Eukaryota</taxon>
        <taxon>Fungi</taxon>
        <taxon>Dikarya</taxon>
        <taxon>Ascomycota</taxon>
        <taxon>Pezizomycotina</taxon>
        <taxon>Dothideomycetes</taxon>
        <taxon>Dothideomycetidae</taxon>
        <taxon>Mycosphaerellales</taxon>
        <taxon>Dissoconiaceae</taxon>
        <taxon>Dissoconium</taxon>
    </lineage>
</organism>
<dbReference type="InterPro" id="IPR015158">
    <property type="entry name" value="Bud22_dom"/>
</dbReference>
<feature type="region of interest" description="Disordered" evidence="2">
    <location>
        <begin position="152"/>
        <end position="188"/>
    </location>
</feature>
<dbReference type="GO" id="GO:0030686">
    <property type="term" value="C:90S preribosome"/>
    <property type="evidence" value="ECO:0007669"/>
    <property type="project" value="TreeGrafter"/>
</dbReference>
<evidence type="ECO:0000313" key="5">
    <source>
        <dbReference type="RefSeq" id="XP_033460569.1"/>
    </source>
</evidence>
<feature type="region of interest" description="Disordered" evidence="2">
    <location>
        <begin position="201"/>
        <end position="302"/>
    </location>
</feature>
<dbReference type="GO" id="GO:0005634">
    <property type="term" value="C:nucleus"/>
    <property type="evidence" value="ECO:0007669"/>
    <property type="project" value="TreeGrafter"/>
</dbReference>
<sequence>MSKRKRSTEDLEKSTSHVPDIRKQRRILYAFSQGAHQLAQAFKLAKGFERQKLGRRRKDAEAQKDYRGMRRIDEEVAALKAIDANVAAKQYIAKNLIKIKAVITNPDLPPDIGKPAAPSTDPAVLNVTARLCSSTPVRNALPTAMKEVKSELGIGTDDLRPGKKKRLRAKDYQNGDAENSAEGQEDEVDADAAAKLRNALGLGAQRPDSESGDSDDDGVISDDEEDGSGRYRSRLAFSDEDEDDDQDEDEDEELGSDIEAIERRLEAEGIGRKKPREERRYDAESDLELSDDESEADIPVPRKVAAPNKSAFMPSLTLGGYISGSGSDIDDAAALAPRKNRRGQRARQQIWEKKFGVTAKHLQKPAGNARWDPKRGATDRNVRGGRQPMGRGGPVRRPNERGSGDRTAHAKGSSETKKPKRDDTGPLHPSWEAAKRAKEKKSVPVAFQGKKISFD</sequence>
<feature type="compositionally biased region" description="Acidic residues" evidence="2">
    <location>
        <begin position="238"/>
        <end position="256"/>
    </location>
</feature>
<evidence type="ECO:0000313" key="4">
    <source>
        <dbReference type="Proteomes" id="UP000504637"/>
    </source>
</evidence>
<dbReference type="Pfam" id="PF09073">
    <property type="entry name" value="BUD22"/>
    <property type="match status" value="1"/>
</dbReference>
<reference evidence="5" key="2">
    <citation type="submission" date="2020-04" db="EMBL/GenBank/DDBJ databases">
        <authorList>
            <consortium name="NCBI Genome Project"/>
        </authorList>
    </citation>
    <scope>NUCLEOTIDE SEQUENCE</scope>
    <source>
        <strain evidence="5">CBS 342.82</strain>
    </source>
</reference>
<evidence type="ECO:0000259" key="3">
    <source>
        <dbReference type="Pfam" id="PF09073"/>
    </source>
</evidence>
<dbReference type="GO" id="GO:0030490">
    <property type="term" value="P:maturation of SSU-rRNA"/>
    <property type="evidence" value="ECO:0007669"/>
    <property type="project" value="TreeGrafter"/>
</dbReference>
<reference evidence="5" key="3">
    <citation type="submission" date="2025-08" db="UniProtKB">
        <authorList>
            <consortium name="RefSeq"/>
        </authorList>
    </citation>
    <scope>IDENTIFICATION</scope>
    <source>
        <strain evidence="5">CBS 342.82</strain>
    </source>
</reference>
<dbReference type="AlphaFoldDB" id="A0A6J3M6L2"/>
<feature type="domain" description="Bud22" evidence="3">
    <location>
        <begin position="32"/>
        <end position="455"/>
    </location>
</feature>
<evidence type="ECO:0000256" key="2">
    <source>
        <dbReference type="SAM" id="MobiDB-lite"/>
    </source>
</evidence>
<dbReference type="GeneID" id="54364204"/>
<feature type="compositionally biased region" description="Basic and acidic residues" evidence="2">
    <location>
        <begin position="371"/>
        <end position="382"/>
    </location>
</feature>
<accession>A0A6J3M6L2</accession>
<feature type="region of interest" description="Disordered" evidence="2">
    <location>
        <begin position="334"/>
        <end position="455"/>
    </location>
</feature>
<feature type="compositionally biased region" description="Acidic residues" evidence="2">
    <location>
        <begin position="284"/>
        <end position="296"/>
    </location>
</feature>
<protein>
    <submittedName>
        <fullName evidence="5">Bud-site selection protein</fullName>
    </submittedName>
</protein>
<dbReference type="PANTHER" id="PTHR23325">
    <property type="entry name" value="SERUM RESPONSE FACTOR-BINDING"/>
    <property type="match status" value="1"/>
</dbReference>